<reference evidence="1 2" key="1">
    <citation type="submission" date="2020-06" db="EMBL/GenBank/DDBJ databases">
        <title>Mannheimia pernigra sp. nov. isolated from bovine respiratory tract.</title>
        <authorList>
            <person name="Kuhnert P."/>
            <person name="Akarsu-Egger H."/>
        </authorList>
    </citation>
    <scope>NUCLEOTIDE SEQUENCE [LARGE SCALE GENOMIC DNA]</scope>
    <source>
        <strain evidence="1 2">17CN0883</strain>
    </source>
</reference>
<sequence>MNYEVIIKENNDYDVIIEVNNVEIICFSSKGLKAKEGDIIFVEITPFCDFEIYLSSSVNRTIEHISGYQYKITGILDIDKGGVDSLFFIELEELYDYGFLDKKMVEVHILRFNIYQS</sequence>
<dbReference type="EMBL" id="CP055305">
    <property type="protein sequence ID" value="QLB42030.1"/>
    <property type="molecule type" value="Genomic_DNA"/>
</dbReference>
<dbReference type="RefSeq" id="WP_176812195.1">
    <property type="nucleotide sequence ID" value="NZ_CP055305.1"/>
</dbReference>
<dbReference type="InterPro" id="IPR016767">
    <property type="entry name" value="UCP019853"/>
</dbReference>
<accession>A0ABD7A7J9</accession>
<dbReference type="AlphaFoldDB" id="A0ABD7A7J9"/>
<dbReference type="KEGG" id="mpeg:HV560_03925"/>
<gene>
    <name evidence="1" type="ORF">HV560_03925</name>
</gene>
<evidence type="ECO:0000313" key="1">
    <source>
        <dbReference type="EMBL" id="QLB42030.1"/>
    </source>
</evidence>
<protein>
    <submittedName>
        <fullName evidence="1">Uncharacterized protein</fullName>
    </submittedName>
</protein>
<name>A0ABD7A7J9_9PAST</name>
<evidence type="ECO:0000313" key="2">
    <source>
        <dbReference type="Proteomes" id="UP000509784"/>
    </source>
</evidence>
<proteinExistence type="predicted"/>
<dbReference type="Proteomes" id="UP000509784">
    <property type="component" value="Chromosome"/>
</dbReference>
<dbReference type="PIRSF" id="PIRSF019853">
    <property type="entry name" value="UCP019853"/>
    <property type="match status" value="1"/>
</dbReference>
<organism evidence="1 2">
    <name type="scientific">Mannheimia pernigra</name>
    <dbReference type="NCBI Taxonomy" id="111844"/>
    <lineage>
        <taxon>Bacteria</taxon>
        <taxon>Pseudomonadati</taxon>
        <taxon>Pseudomonadota</taxon>
        <taxon>Gammaproteobacteria</taxon>
        <taxon>Pasteurellales</taxon>
        <taxon>Pasteurellaceae</taxon>
        <taxon>Mannheimia</taxon>
    </lineage>
</organism>